<organism evidence="1 2">
    <name type="scientific">Albidovulum aquaemixtae</name>
    <dbReference type="NCBI Taxonomy" id="1542388"/>
    <lineage>
        <taxon>Bacteria</taxon>
        <taxon>Pseudomonadati</taxon>
        <taxon>Pseudomonadota</taxon>
        <taxon>Alphaproteobacteria</taxon>
        <taxon>Rhodobacterales</taxon>
        <taxon>Paracoccaceae</taxon>
        <taxon>Albidovulum</taxon>
    </lineage>
</organism>
<proteinExistence type="predicted"/>
<evidence type="ECO:0000313" key="1">
    <source>
        <dbReference type="EMBL" id="SPH16571.1"/>
    </source>
</evidence>
<name>A0A2R8B1Q6_9RHOB</name>
<protein>
    <submittedName>
        <fullName evidence="1">Uncharacterized protein</fullName>
    </submittedName>
</protein>
<evidence type="ECO:0000313" key="2">
    <source>
        <dbReference type="Proteomes" id="UP000244924"/>
    </source>
</evidence>
<dbReference type="EMBL" id="OMOQ01000001">
    <property type="protein sequence ID" value="SPH16571.1"/>
    <property type="molecule type" value="Genomic_DNA"/>
</dbReference>
<reference evidence="1 2" key="1">
    <citation type="submission" date="2018-03" db="EMBL/GenBank/DDBJ databases">
        <authorList>
            <person name="Keele B.F."/>
        </authorList>
    </citation>
    <scope>NUCLEOTIDE SEQUENCE [LARGE SCALE GENOMIC DNA]</scope>
    <source>
        <strain evidence="1 2">CECT 8626</strain>
    </source>
</reference>
<dbReference type="AlphaFoldDB" id="A0A2R8B1Q6"/>
<sequence>MRESLSIAVMFLLLAIAGIEPGHAQGAKTCKAGIVADVLSLAC</sequence>
<dbReference type="Proteomes" id="UP000244924">
    <property type="component" value="Unassembled WGS sequence"/>
</dbReference>
<dbReference type="RefSeq" id="WP_281261480.1">
    <property type="nucleotide sequence ID" value="NZ_OMOQ01000001.1"/>
</dbReference>
<gene>
    <name evidence="1" type="ORF">DEA8626_00081</name>
</gene>
<keyword evidence="2" id="KW-1185">Reference proteome</keyword>
<accession>A0A2R8B1Q6</accession>